<feature type="transmembrane region" description="Helical" evidence="1">
    <location>
        <begin position="46"/>
        <end position="69"/>
    </location>
</feature>
<feature type="transmembrane region" description="Helical" evidence="1">
    <location>
        <begin position="12"/>
        <end position="31"/>
    </location>
</feature>
<dbReference type="Proteomes" id="UP001156102">
    <property type="component" value="Unassembled WGS sequence"/>
</dbReference>
<accession>A0AA42BNS0</accession>
<keyword evidence="1" id="KW-0472">Membrane</keyword>
<evidence type="ECO:0000313" key="3">
    <source>
        <dbReference type="Proteomes" id="UP001156102"/>
    </source>
</evidence>
<gene>
    <name evidence="2" type="ORF">NK662_03795</name>
</gene>
<feature type="transmembrane region" description="Helical" evidence="1">
    <location>
        <begin position="81"/>
        <end position="102"/>
    </location>
</feature>
<evidence type="ECO:0000313" key="2">
    <source>
        <dbReference type="EMBL" id="MCP8967661.1"/>
    </source>
</evidence>
<feature type="transmembrane region" description="Helical" evidence="1">
    <location>
        <begin position="108"/>
        <end position="126"/>
    </location>
</feature>
<dbReference type="RefSeq" id="WP_254757581.1">
    <property type="nucleotide sequence ID" value="NZ_JANCLT010000002.1"/>
</dbReference>
<reference evidence="2" key="1">
    <citation type="submission" date="2022-07" db="EMBL/GenBank/DDBJ databases">
        <authorList>
            <person name="Li W.-J."/>
            <person name="Deng Q.-Q."/>
        </authorList>
    </citation>
    <scope>NUCLEOTIDE SEQUENCE</scope>
    <source>
        <strain evidence="2">SYSU M60031</strain>
    </source>
</reference>
<sequence>MRDERLALQTLKSIRLAFFVQTAGTISLLGYETVTKGAAALAKSPLLALLSVTVLVFTLHTLRVSTALVEDAGMTKFLFSYARIILTALLIGGIFAGVGLFAAPAGQALGAGGIVAACFFLFAAGARWMRKKYREELEDE</sequence>
<dbReference type="EMBL" id="JANCLT010000002">
    <property type="protein sequence ID" value="MCP8967661.1"/>
    <property type="molecule type" value="Genomic_DNA"/>
</dbReference>
<protein>
    <submittedName>
        <fullName evidence="2">Uncharacterized protein</fullName>
    </submittedName>
</protein>
<dbReference type="AlphaFoldDB" id="A0AA42BNS0"/>
<keyword evidence="3" id="KW-1185">Reference proteome</keyword>
<evidence type="ECO:0000256" key="1">
    <source>
        <dbReference type="SAM" id="Phobius"/>
    </source>
</evidence>
<comment type="caution">
    <text evidence="2">The sequence shown here is derived from an EMBL/GenBank/DDBJ whole genome shotgun (WGS) entry which is preliminary data.</text>
</comment>
<keyword evidence="1" id="KW-1133">Transmembrane helix</keyword>
<name>A0AA42BNS0_9BACI</name>
<keyword evidence="1" id="KW-0812">Transmembrane</keyword>
<organism evidence="2 3">
    <name type="scientific">Ectobacillus ponti</name>
    <dbReference type="NCBI Taxonomy" id="2961894"/>
    <lineage>
        <taxon>Bacteria</taxon>
        <taxon>Bacillati</taxon>
        <taxon>Bacillota</taxon>
        <taxon>Bacilli</taxon>
        <taxon>Bacillales</taxon>
        <taxon>Bacillaceae</taxon>
        <taxon>Ectobacillus</taxon>
    </lineage>
</organism>
<proteinExistence type="predicted"/>